<name>A0ABU6CFR1_9ACTN</name>
<dbReference type="InterPro" id="IPR037401">
    <property type="entry name" value="SnoaL-like"/>
</dbReference>
<dbReference type="SUPFAM" id="SSF54427">
    <property type="entry name" value="NTF2-like"/>
    <property type="match status" value="1"/>
</dbReference>
<dbReference type="Pfam" id="PF13577">
    <property type="entry name" value="SnoaL_4"/>
    <property type="match status" value="1"/>
</dbReference>
<gene>
    <name evidence="2" type="ORF">OKJ48_25390</name>
</gene>
<dbReference type="Gene3D" id="3.10.450.50">
    <property type="match status" value="1"/>
</dbReference>
<keyword evidence="3" id="KW-1185">Reference proteome</keyword>
<dbReference type="EMBL" id="JAOZYB010000256">
    <property type="protein sequence ID" value="MEB3963548.1"/>
    <property type="molecule type" value="Genomic_DNA"/>
</dbReference>
<dbReference type="CDD" id="cd00531">
    <property type="entry name" value="NTF2_like"/>
    <property type="match status" value="1"/>
</dbReference>
<dbReference type="Proteomes" id="UP001352223">
    <property type="component" value="Unassembled WGS sequence"/>
</dbReference>
<evidence type="ECO:0000313" key="2">
    <source>
        <dbReference type="EMBL" id="MEB3963548.1"/>
    </source>
</evidence>
<accession>A0ABU6CFR1</accession>
<reference evidence="2 3" key="1">
    <citation type="submission" date="2022-10" db="EMBL/GenBank/DDBJ databases">
        <authorList>
            <person name="Xie J."/>
            <person name="Shen N."/>
        </authorList>
    </citation>
    <scope>NUCLEOTIDE SEQUENCE [LARGE SCALE GENOMIC DNA]</scope>
    <source>
        <strain evidence="2 3">DSM 41681</strain>
    </source>
</reference>
<sequence length="154" mass="16862">MSDTSAPDDSDRTEIYDLLTAYAFGLDRRDFARVASVFTEDAEVHNVFDAYLSEGEKFSGLTTGGSAVADGARQLFSNLDATQHLLGAQSVDITDTGAKASTQIVAHHHRGTDYYHTGGTYEDDLVRTPDGWRISRRTLRISWTTGSPQVFLAP</sequence>
<dbReference type="InterPro" id="IPR032710">
    <property type="entry name" value="NTF2-like_dom_sf"/>
</dbReference>
<dbReference type="RefSeq" id="WP_324771288.1">
    <property type="nucleotide sequence ID" value="NZ_BAAATS010000060.1"/>
</dbReference>
<proteinExistence type="predicted"/>
<comment type="caution">
    <text evidence="2">The sequence shown here is derived from an EMBL/GenBank/DDBJ whole genome shotgun (WGS) entry which is preliminary data.</text>
</comment>
<evidence type="ECO:0000259" key="1">
    <source>
        <dbReference type="Pfam" id="PF13577"/>
    </source>
</evidence>
<organism evidence="2 3">
    <name type="scientific">Streptomyces kunmingensis</name>
    <dbReference type="NCBI Taxonomy" id="68225"/>
    <lineage>
        <taxon>Bacteria</taxon>
        <taxon>Bacillati</taxon>
        <taxon>Actinomycetota</taxon>
        <taxon>Actinomycetes</taxon>
        <taxon>Kitasatosporales</taxon>
        <taxon>Streptomycetaceae</taxon>
        <taxon>Streptomyces</taxon>
    </lineage>
</organism>
<feature type="domain" description="SnoaL-like" evidence="1">
    <location>
        <begin position="10"/>
        <end position="138"/>
    </location>
</feature>
<protein>
    <submittedName>
        <fullName evidence="2">Nuclear transport factor 2 family protein</fullName>
    </submittedName>
</protein>
<evidence type="ECO:0000313" key="3">
    <source>
        <dbReference type="Proteomes" id="UP001352223"/>
    </source>
</evidence>